<comment type="caution">
    <text evidence="1">The sequence shown here is derived from an EMBL/GenBank/DDBJ whole genome shotgun (WGS) entry which is preliminary data.</text>
</comment>
<evidence type="ECO:0000313" key="2">
    <source>
        <dbReference type="Proteomes" id="UP001596380"/>
    </source>
</evidence>
<reference evidence="2" key="1">
    <citation type="journal article" date="2019" name="Int. J. Syst. Evol. Microbiol.">
        <title>The Global Catalogue of Microorganisms (GCM) 10K type strain sequencing project: providing services to taxonomists for standard genome sequencing and annotation.</title>
        <authorList>
            <consortium name="The Broad Institute Genomics Platform"/>
            <consortium name="The Broad Institute Genome Sequencing Center for Infectious Disease"/>
            <person name="Wu L."/>
            <person name="Ma J."/>
        </authorList>
    </citation>
    <scope>NUCLEOTIDE SEQUENCE [LARGE SCALE GENOMIC DNA]</scope>
    <source>
        <strain evidence="2">JCM 3369</strain>
    </source>
</reference>
<protein>
    <recommendedName>
        <fullName evidence="3">Minor tail protein</fullName>
    </recommendedName>
</protein>
<organism evidence="1 2">
    <name type="scientific">Actinomadura yumaensis</name>
    <dbReference type="NCBI Taxonomy" id="111807"/>
    <lineage>
        <taxon>Bacteria</taxon>
        <taxon>Bacillati</taxon>
        <taxon>Actinomycetota</taxon>
        <taxon>Actinomycetes</taxon>
        <taxon>Streptosporangiales</taxon>
        <taxon>Thermomonosporaceae</taxon>
        <taxon>Actinomadura</taxon>
    </lineage>
</organism>
<dbReference type="Proteomes" id="UP001596380">
    <property type="component" value="Unassembled WGS sequence"/>
</dbReference>
<gene>
    <name evidence="1" type="ORF">ACFQKB_26675</name>
</gene>
<dbReference type="RefSeq" id="WP_378063628.1">
    <property type="nucleotide sequence ID" value="NZ_JBHSXS010000019.1"/>
</dbReference>
<keyword evidence="2" id="KW-1185">Reference proteome</keyword>
<sequence>MKVVPRPTPDKWVRVTAGVGYVYAADPADGTYIVVNDADYDVRIPDAHATLRRLDLIVAQVHDAVDDAGTANDWDIVVVQGTPAQVPQMPGLPPASLPLAAVNVVPQAPSFPEKEIVDVREFLVASGGIMPVAGGFFAPPYPAQSVYRLDEKKLYLYDGNRWTTLFDDGYRFPYGTLKYVTSPIEPDFIIRPVDEKDAKAVVSDLSVTFTMPPNVPTTRVVRVTLTGNLRMPTTDARATLRLYLDGVPWLNQPGRRVEVPSDNMAYGFSRVFMFSPPPPAGNHTINVRLWMSEGVFPSPPGNYGGWLTSGELLVELV</sequence>
<proteinExistence type="predicted"/>
<name>A0ABW2CSR8_9ACTN</name>
<dbReference type="EMBL" id="JBHSXS010000019">
    <property type="protein sequence ID" value="MFC6883370.1"/>
    <property type="molecule type" value="Genomic_DNA"/>
</dbReference>
<evidence type="ECO:0000313" key="1">
    <source>
        <dbReference type="EMBL" id="MFC6883370.1"/>
    </source>
</evidence>
<evidence type="ECO:0008006" key="3">
    <source>
        <dbReference type="Google" id="ProtNLM"/>
    </source>
</evidence>
<accession>A0ABW2CSR8</accession>